<dbReference type="OrthoDB" id="5445352at2"/>
<dbReference type="EMBL" id="JH600068">
    <property type="protein sequence ID" value="EIG54369.1"/>
    <property type="molecule type" value="Genomic_DNA"/>
</dbReference>
<proteinExistence type="predicted"/>
<dbReference type="HOGENOM" id="CLU_911298_0_0_7"/>
<sequence>MAQGRPKAVRLAGTGEKLYMALKLSGLAWGARRGPNHILESGRWEECGLPRSINTVIEDIRSGMPVTRLDRYAVFFQVPADLFLNEATSPHAPEFSCEILKRKHHSQLPSPPALGLRDALALERRRERNALGRNFGLSRMLAGAYRLFYKNDAAEVLCNGAALVGGQAREGVGVAAVMVFEAVAIELSGIVFQWHNHLHVQYQSLDRQVLGYLMAPDPMQSIVLRQRQPFCLRLYGLAGSLGLSLEPDRFEVVAVRRETSGNREAEEIYGDLCDLIRREPALAPGHPDWAAGRALFGQAGSRPERGAGAAGE</sequence>
<organism evidence="1">
    <name type="scientific">Desulfovibrio sp. U5L</name>
    <dbReference type="NCBI Taxonomy" id="596152"/>
    <lineage>
        <taxon>Bacteria</taxon>
        <taxon>Pseudomonadati</taxon>
        <taxon>Thermodesulfobacteriota</taxon>
        <taxon>Desulfovibrionia</taxon>
        <taxon>Desulfovibrionales</taxon>
        <taxon>Desulfovibrionaceae</taxon>
        <taxon>Desulfovibrio</taxon>
    </lineage>
</organism>
<gene>
    <name evidence="1" type="ORF">DesU5LDRAFT_2719</name>
</gene>
<reference evidence="1" key="1">
    <citation type="submission" date="2011-11" db="EMBL/GenBank/DDBJ databases">
        <title>Improved High-Quality Draft sequence of Desulfovibrio sp. U5L.</title>
        <authorList>
            <consortium name="US DOE Joint Genome Institute"/>
            <person name="Lucas S."/>
            <person name="Han J."/>
            <person name="Lapidus A."/>
            <person name="Cheng J.-F."/>
            <person name="Goodwin L."/>
            <person name="Pitluck S."/>
            <person name="Peters L."/>
            <person name="Ovchinnikova G."/>
            <person name="Held B."/>
            <person name="Detter J.C."/>
            <person name="Han C."/>
            <person name="Tapia R."/>
            <person name="Land M."/>
            <person name="Hauser L."/>
            <person name="Kyrpides N."/>
            <person name="Ivanova N."/>
            <person name="Pagani I."/>
            <person name="Gabster J."/>
            <person name="Walker C."/>
            <person name="Stolyar S."/>
            <person name="Stahl D."/>
            <person name="Arkin A."/>
            <person name="Dehal P."/>
            <person name="Hazen T."/>
            <person name="Woyke T."/>
        </authorList>
    </citation>
    <scope>NUCLEOTIDE SEQUENCE [LARGE SCALE GENOMIC DNA]</scope>
    <source>
        <strain evidence="1">U5L</strain>
    </source>
</reference>
<evidence type="ECO:0000313" key="1">
    <source>
        <dbReference type="EMBL" id="EIG54369.1"/>
    </source>
</evidence>
<name>I2Q3L3_9BACT</name>
<dbReference type="AlphaFoldDB" id="I2Q3L3"/>
<protein>
    <submittedName>
        <fullName evidence="1">Uncharacterized protein</fullName>
    </submittedName>
</protein>
<accession>I2Q3L3</accession>
<dbReference type="eggNOG" id="ENOG5030TB4">
    <property type="taxonomic scope" value="Bacteria"/>
</dbReference>